<proteinExistence type="predicted"/>
<name>A0ABQ4RVX4_9HYPH</name>
<evidence type="ECO:0000256" key="1">
    <source>
        <dbReference type="SAM" id="SignalP"/>
    </source>
</evidence>
<accession>A0ABQ4RVX4</accession>
<comment type="caution">
    <text evidence="2">The sequence shown here is derived from an EMBL/GenBank/DDBJ whole genome shotgun (WGS) entry which is preliminary data.</text>
</comment>
<gene>
    <name evidence="2" type="ORF">OCOJLMKI_1586</name>
</gene>
<evidence type="ECO:0000313" key="3">
    <source>
        <dbReference type="Proteomes" id="UP001055125"/>
    </source>
</evidence>
<dbReference type="EMBL" id="BPQP01000022">
    <property type="protein sequence ID" value="GJD94384.1"/>
    <property type="molecule type" value="Genomic_DNA"/>
</dbReference>
<dbReference type="Proteomes" id="UP001055125">
    <property type="component" value="Unassembled WGS sequence"/>
</dbReference>
<keyword evidence="3" id="KW-1185">Reference proteome</keyword>
<organism evidence="2 3">
    <name type="scientific">Methylobacterium iners</name>
    <dbReference type="NCBI Taxonomy" id="418707"/>
    <lineage>
        <taxon>Bacteria</taxon>
        <taxon>Pseudomonadati</taxon>
        <taxon>Pseudomonadota</taxon>
        <taxon>Alphaproteobacteria</taxon>
        <taxon>Hyphomicrobiales</taxon>
        <taxon>Methylobacteriaceae</taxon>
        <taxon>Methylobacterium</taxon>
    </lineage>
</organism>
<feature type="signal peptide" evidence="1">
    <location>
        <begin position="1"/>
        <end position="24"/>
    </location>
</feature>
<protein>
    <recommendedName>
        <fullName evidence="4">Large exoprotein involved in heme utilization or adhesion</fullName>
    </recommendedName>
</protein>
<evidence type="ECO:0000313" key="2">
    <source>
        <dbReference type="EMBL" id="GJD94384.1"/>
    </source>
</evidence>
<reference evidence="2" key="1">
    <citation type="journal article" date="2021" name="Front. Microbiol.">
        <title>Comprehensive Comparative Genomics and Phenotyping of Methylobacterium Species.</title>
        <authorList>
            <person name="Alessa O."/>
            <person name="Ogura Y."/>
            <person name="Fujitani Y."/>
            <person name="Takami H."/>
            <person name="Hayashi T."/>
            <person name="Sahin N."/>
            <person name="Tani A."/>
        </authorList>
    </citation>
    <scope>NUCLEOTIDE SEQUENCE</scope>
    <source>
        <strain evidence="2">DSM 19015</strain>
    </source>
</reference>
<evidence type="ECO:0008006" key="4">
    <source>
        <dbReference type="Google" id="ProtNLM"/>
    </source>
</evidence>
<keyword evidence="1" id="KW-0732">Signal</keyword>
<sequence>MQRIIVKLILPAAALLVAATPALAAKKSVKVPNRYDGNWSIEVLTEDGPCDRAYRYGVRVERGQASYAGGEFTVSGQVSPKGAVRAVIARGSDRANVVGRLGRQGVGNGTWSTTGPIGCSGRWNAERRG</sequence>
<dbReference type="RefSeq" id="WP_238243559.1">
    <property type="nucleotide sequence ID" value="NZ_BPQP01000022.1"/>
</dbReference>
<reference evidence="2" key="2">
    <citation type="submission" date="2021-08" db="EMBL/GenBank/DDBJ databases">
        <authorList>
            <person name="Tani A."/>
            <person name="Ola A."/>
            <person name="Ogura Y."/>
            <person name="Katsura K."/>
            <person name="Hayashi T."/>
        </authorList>
    </citation>
    <scope>NUCLEOTIDE SEQUENCE</scope>
    <source>
        <strain evidence="2">DSM 19015</strain>
    </source>
</reference>
<feature type="chain" id="PRO_5045827316" description="Large exoprotein involved in heme utilization or adhesion" evidence="1">
    <location>
        <begin position="25"/>
        <end position="129"/>
    </location>
</feature>